<dbReference type="SMART" id="SM00228">
    <property type="entry name" value="PDZ"/>
    <property type="match status" value="1"/>
</dbReference>
<dbReference type="InterPro" id="IPR051201">
    <property type="entry name" value="Chloro_Bact_Ser_Proteases"/>
</dbReference>
<feature type="domain" description="PDZ" evidence="6">
    <location>
        <begin position="270"/>
        <end position="361"/>
    </location>
</feature>
<dbReference type="SUPFAM" id="SSF50156">
    <property type="entry name" value="PDZ domain-like"/>
    <property type="match status" value="1"/>
</dbReference>
<dbReference type="Pfam" id="PF13180">
    <property type="entry name" value="PDZ_2"/>
    <property type="match status" value="1"/>
</dbReference>
<keyword evidence="3" id="KW-0378">Hydrolase</keyword>
<name>A0AAU7UDS1_9DEIO</name>
<dbReference type="InterPro" id="IPR043504">
    <property type="entry name" value="Peptidase_S1_PA_chymotrypsin"/>
</dbReference>
<dbReference type="Pfam" id="PF13365">
    <property type="entry name" value="Trypsin_2"/>
    <property type="match status" value="1"/>
</dbReference>
<reference evidence="7" key="1">
    <citation type="submission" date="2024-06" db="EMBL/GenBank/DDBJ databases">
        <title>Draft Genome Sequence of Deinococcus sonorensis Type Strain KR-87, a Biofilm Producing Representative of the Genus Deinococcus.</title>
        <authorList>
            <person name="Boren L.S."/>
            <person name="Grosso R.A."/>
            <person name="Hugenberg-Cox A.N."/>
            <person name="Hill J.T.E."/>
            <person name="Albert C.M."/>
            <person name="Tuohy J.M."/>
        </authorList>
    </citation>
    <scope>NUCLEOTIDE SEQUENCE</scope>
    <source>
        <strain evidence="7">KR-87</strain>
    </source>
</reference>
<evidence type="ECO:0000313" key="7">
    <source>
        <dbReference type="EMBL" id="XBV86528.1"/>
    </source>
</evidence>
<dbReference type="InterPro" id="IPR036034">
    <property type="entry name" value="PDZ_sf"/>
</dbReference>
<dbReference type="SUPFAM" id="SSF50494">
    <property type="entry name" value="Trypsin-like serine proteases"/>
    <property type="match status" value="1"/>
</dbReference>
<feature type="compositionally biased region" description="Basic and acidic residues" evidence="4">
    <location>
        <begin position="34"/>
        <end position="45"/>
    </location>
</feature>
<evidence type="ECO:0000256" key="2">
    <source>
        <dbReference type="ARBA" id="ARBA00022670"/>
    </source>
</evidence>
<dbReference type="RefSeq" id="WP_350244598.1">
    <property type="nucleotide sequence ID" value="NZ_CP158299.1"/>
</dbReference>
<comment type="similarity">
    <text evidence="1">Belongs to the peptidase S1C family.</text>
</comment>
<dbReference type="Gene3D" id="2.40.10.10">
    <property type="entry name" value="Trypsin-like serine proteases"/>
    <property type="match status" value="2"/>
</dbReference>
<accession>A0AAU7UDS1</accession>
<feature type="signal peptide" evidence="5">
    <location>
        <begin position="1"/>
        <end position="22"/>
    </location>
</feature>
<gene>
    <name evidence="7" type="ORF">ABOD76_09530</name>
</gene>
<organism evidence="7">
    <name type="scientific">Deinococcus sonorensis KR-87</name>
    <dbReference type="NCBI Taxonomy" id="694439"/>
    <lineage>
        <taxon>Bacteria</taxon>
        <taxon>Thermotogati</taxon>
        <taxon>Deinococcota</taxon>
        <taxon>Deinococci</taxon>
        <taxon>Deinococcales</taxon>
        <taxon>Deinococcaceae</taxon>
        <taxon>Deinococcus</taxon>
    </lineage>
</organism>
<dbReference type="PRINTS" id="PR00834">
    <property type="entry name" value="PROTEASES2C"/>
</dbReference>
<dbReference type="GO" id="GO:0006508">
    <property type="term" value="P:proteolysis"/>
    <property type="evidence" value="ECO:0007669"/>
    <property type="project" value="UniProtKB-KW"/>
</dbReference>
<dbReference type="Gene3D" id="2.30.42.10">
    <property type="match status" value="1"/>
</dbReference>
<dbReference type="GO" id="GO:0004252">
    <property type="term" value="F:serine-type endopeptidase activity"/>
    <property type="evidence" value="ECO:0007669"/>
    <property type="project" value="InterPro"/>
</dbReference>
<keyword evidence="2" id="KW-0645">Protease</keyword>
<dbReference type="AlphaFoldDB" id="A0AAU7UDS1"/>
<evidence type="ECO:0000259" key="6">
    <source>
        <dbReference type="SMART" id="SM00228"/>
    </source>
</evidence>
<dbReference type="PANTHER" id="PTHR43343:SF3">
    <property type="entry name" value="PROTEASE DO-LIKE 8, CHLOROPLASTIC"/>
    <property type="match status" value="1"/>
</dbReference>
<evidence type="ECO:0000256" key="5">
    <source>
        <dbReference type="SAM" id="SignalP"/>
    </source>
</evidence>
<sequence length="384" mass="39618">MNAARALTVLSVAVLMSVSALAQTSSTPQSAQRARPDTAASKDRSTPTPVLPAALQSVFQKTRPASLELLACQNVVCAEPDGIGSGVLISADGSVLTAYHVVYDSKLLVAVTLDKKRYPVTVVGFDEAHDLALLKINIQNAPFVPLAAQPPKVGQPALAIGNAGGNFLLPKSGQLLGLDTGSERADFPSGTLKMSAPLMPGDSGGPILNSEGQLIGITSYISVEGSMQQPNITSYAVPVSQGSSLLSDLKSGVKREAPVVGVDASGLPDGTLPASVLQDLGLGSTVGFLFTGVVAGGPADKAGLHPLTPTAFDKNRVPTHATADVITAVDGQRVQNYIEFLNAVRGHQVGERVTLTVIRNGNSTPLKIPVTLAPRTILLSSQSR</sequence>
<dbReference type="KEGG" id="dsc:ABOD76_09530"/>
<evidence type="ECO:0000256" key="3">
    <source>
        <dbReference type="ARBA" id="ARBA00022801"/>
    </source>
</evidence>
<keyword evidence="5" id="KW-0732">Signal</keyword>
<dbReference type="PANTHER" id="PTHR43343">
    <property type="entry name" value="PEPTIDASE S12"/>
    <property type="match status" value="1"/>
</dbReference>
<dbReference type="InterPro" id="IPR001478">
    <property type="entry name" value="PDZ"/>
</dbReference>
<feature type="region of interest" description="Disordered" evidence="4">
    <location>
        <begin position="26"/>
        <end position="49"/>
    </location>
</feature>
<dbReference type="EMBL" id="CP158299">
    <property type="protein sequence ID" value="XBV86528.1"/>
    <property type="molecule type" value="Genomic_DNA"/>
</dbReference>
<proteinExistence type="inferred from homology"/>
<evidence type="ECO:0000256" key="4">
    <source>
        <dbReference type="SAM" id="MobiDB-lite"/>
    </source>
</evidence>
<dbReference type="InterPro" id="IPR009003">
    <property type="entry name" value="Peptidase_S1_PA"/>
</dbReference>
<evidence type="ECO:0000256" key="1">
    <source>
        <dbReference type="ARBA" id="ARBA00010541"/>
    </source>
</evidence>
<dbReference type="InterPro" id="IPR001940">
    <property type="entry name" value="Peptidase_S1C"/>
</dbReference>
<protein>
    <submittedName>
        <fullName evidence="7">Trypsin-like peptidase domain-containing protein</fullName>
    </submittedName>
</protein>
<feature type="chain" id="PRO_5043941522" evidence="5">
    <location>
        <begin position="23"/>
        <end position="384"/>
    </location>
</feature>